<keyword evidence="3 6" id="KW-0812">Transmembrane</keyword>
<dbReference type="GO" id="GO:0005886">
    <property type="term" value="C:plasma membrane"/>
    <property type="evidence" value="ECO:0007669"/>
    <property type="project" value="UniProtKB-SubCell"/>
</dbReference>
<dbReference type="GO" id="GO:0036376">
    <property type="term" value="P:sodium ion export across plasma membrane"/>
    <property type="evidence" value="ECO:0007669"/>
    <property type="project" value="InterPro"/>
</dbReference>
<reference evidence="7 8" key="1">
    <citation type="submission" date="2019-10" db="EMBL/GenBank/DDBJ databases">
        <title>Prolixibacter strains distinguished by the presence of nitrate reductase genes were adept at nitrate-dependent anaerobic corrosion of metallic iron and carbon steel.</title>
        <authorList>
            <person name="Iino T."/>
            <person name="Shono N."/>
            <person name="Ito K."/>
            <person name="Nakamura R."/>
            <person name="Sueoka K."/>
            <person name="Harayama S."/>
            <person name="Ohkuma M."/>
        </authorList>
    </citation>
    <scope>NUCLEOTIDE SEQUENCE [LARGE SCALE GENOMIC DNA]</scope>
    <source>
        <strain evidence="7 8">JCM 13498</strain>
    </source>
</reference>
<evidence type="ECO:0000313" key="8">
    <source>
        <dbReference type="Proteomes" id="UP000391834"/>
    </source>
</evidence>
<keyword evidence="5 6" id="KW-0472">Membrane</keyword>
<evidence type="ECO:0000256" key="1">
    <source>
        <dbReference type="ARBA" id="ARBA00004236"/>
    </source>
</evidence>
<keyword evidence="4 6" id="KW-1133">Transmembrane helix</keyword>
<keyword evidence="8" id="KW-1185">Reference proteome</keyword>
<comment type="subcellular location">
    <subcellularLocation>
        <location evidence="1">Cell membrane</location>
    </subcellularLocation>
</comment>
<sequence length="84" mass="9144">MSEEYALALKLLGVGMITVFLILLLVVVFGNVIIRLVNKYFPEAEKVLPTDTGKGINRKKLAAITAAVNMATRGKGKITNIEKL</sequence>
<name>A0A5M4AWE9_9BACT</name>
<evidence type="ECO:0000313" key="7">
    <source>
        <dbReference type="EMBL" id="GET31916.1"/>
    </source>
</evidence>
<evidence type="ECO:0000256" key="2">
    <source>
        <dbReference type="ARBA" id="ARBA00022475"/>
    </source>
</evidence>
<comment type="caution">
    <text evidence="7">The sequence shown here is derived from an EMBL/GenBank/DDBJ whole genome shotgun (WGS) entry which is preliminary data.</text>
</comment>
<keyword evidence="2" id="KW-1003">Cell membrane</keyword>
<gene>
    <name evidence="7" type="ORF">PbJCM13498_07790</name>
</gene>
<dbReference type="GO" id="GO:0015081">
    <property type="term" value="F:sodium ion transmembrane transporter activity"/>
    <property type="evidence" value="ECO:0007669"/>
    <property type="project" value="InterPro"/>
</dbReference>
<evidence type="ECO:0000256" key="3">
    <source>
        <dbReference type="ARBA" id="ARBA00022692"/>
    </source>
</evidence>
<organism evidence="7 8">
    <name type="scientific">Prolixibacter bellariivorans</name>
    <dbReference type="NCBI Taxonomy" id="314319"/>
    <lineage>
        <taxon>Bacteria</taxon>
        <taxon>Pseudomonadati</taxon>
        <taxon>Bacteroidota</taxon>
        <taxon>Bacteroidia</taxon>
        <taxon>Marinilabiliales</taxon>
        <taxon>Prolixibacteraceae</taxon>
        <taxon>Prolixibacter</taxon>
    </lineage>
</organism>
<proteinExistence type="predicted"/>
<dbReference type="AlphaFoldDB" id="A0A5M4AWE9"/>
<dbReference type="InterPro" id="IPR005899">
    <property type="entry name" value="Na_pump_deCOase"/>
</dbReference>
<dbReference type="Proteomes" id="UP000391834">
    <property type="component" value="Unassembled WGS sequence"/>
</dbReference>
<accession>A0A5M4AWE9</accession>
<dbReference type="EMBL" id="BLAX01000001">
    <property type="protein sequence ID" value="GET31916.1"/>
    <property type="molecule type" value="Genomic_DNA"/>
</dbReference>
<dbReference type="OrthoDB" id="1123024at2"/>
<protein>
    <submittedName>
        <fullName evidence="7">Oxaloacetate decarboxylase</fullName>
    </submittedName>
</protein>
<evidence type="ECO:0000256" key="5">
    <source>
        <dbReference type="ARBA" id="ARBA00023136"/>
    </source>
</evidence>
<dbReference type="Pfam" id="PF04277">
    <property type="entry name" value="OAD_gamma"/>
    <property type="match status" value="1"/>
</dbReference>
<evidence type="ECO:0000256" key="6">
    <source>
        <dbReference type="SAM" id="Phobius"/>
    </source>
</evidence>
<evidence type="ECO:0000256" key="4">
    <source>
        <dbReference type="ARBA" id="ARBA00022989"/>
    </source>
</evidence>
<feature type="transmembrane region" description="Helical" evidence="6">
    <location>
        <begin position="12"/>
        <end position="34"/>
    </location>
</feature>
<dbReference type="RefSeq" id="WP_025865196.1">
    <property type="nucleotide sequence ID" value="NZ_BLAX01000001.1"/>
</dbReference>